<feature type="domain" description="Glycosyltransferase subfamily 4-like N-terminal" evidence="2">
    <location>
        <begin position="14"/>
        <end position="112"/>
    </location>
</feature>
<name>A0ABS7CSC1_9BACT</name>
<dbReference type="SUPFAM" id="SSF53756">
    <property type="entry name" value="UDP-Glycosyltransferase/glycogen phosphorylase"/>
    <property type="match status" value="1"/>
</dbReference>
<dbReference type="Pfam" id="PF00534">
    <property type="entry name" value="Glycos_transf_1"/>
    <property type="match status" value="1"/>
</dbReference>
<gene>
    <name evidence="3" type="ORF">K0O23_06625</name>
</gene>
<dbReference type="EMBL" id="JAHYXK010000004">
    <property type="protein sequence ID" value="MBW7466735.1"/>
    <property type="molecule type" value="Genomic_DNA"/>
</dbReference>
<evidence type="ECO:0000259" key="1">
    <source>
        <dbReference type="Pfam" id="PF00534"/>
    </source>
</evidence>
<evidence type="ECO:0000259" key="2">
    <source>
        <dbReference type="Pfam" id="PF13439"/>
    </source>
</evidence>
<feature type="domain" description="Glycosyl transferase family 1" evidence="1">
    <location>
        <begin position="212"/>
        <end position="363"/>
    </location>
</feature>
<accession>A0ABS7CSC1</accession>
<dbReference type="InterPro" id="IPR028098">
    <property type="entry name" value="Glyco_trans_4-like_N"/>
</dbReference>
<dbReference type="InterPro" id="IPR050194">
    <property type="entry name" value="Glycosyltransferase_grp1"/>
</dbReference>
<dbReference type="Gene3D" id="3.40.50.2000">
    <property type="entry name" value="Glycogen Phosphorylase B"/>
    <property type="match status" value="2"/>
</dbReference>
<dbReference type="Proteomes" id="UP000813018">
    <property type="component" value="Unassembled WGS sequence"/>
</dbReference>
<dbReference type="RefSeq" id="WP_219876616.1">
    <property type="nucleotide sequence ID" value="NZ_JAHYXK010000004.1"/>
</dbReference>
<dbReference type="PANTHER" id="PTHR45947:SF13">
    <property type="entry name" value="TRANSFERASE"/>
    <property type="match status" value="1"/>
</dbReference>
<comment type="caution">
    <text evidence="3">The sequence shown here is derived from an EMBL/GenBank/DDBJ whole genome shotgun (WGS) entry which is preliminary data.</text>
</comment>
<dbReference type="Pfam" id="PF13439">
    <property type="entry name" value="Glyco_transf_4"/>
    <property type="match status" value="1"/>
</dbReference>
<organism evidence="3 4">
    <name type="scientific">Pontibacter aydingkolensis</name>
    <dbReference type="NCBI Taxonomy" id="1911536"/>
    <lineage>
        <taxon>Bacteria</taxon>
        <taxon>Pseudomonadati</taxon>
        <taxon>Bacteroidota</taxon>
        <taxon>Cytophagia</taxon>
        <taxon>Cytophagales</taxon>
        <taxon>Hymenobacteraceae</taxon>
        <taxon>Pontibacter</taxon>
    </lineage>
</organism>
<proteinExistence type="predicted"/>
<keyword evidence="4" id="KW-1185">Reference proteome</keyword>
<evidence type="ECO:0000313" key="3">
    <source>
        <dbReference type="EMBL" id="MBW7466735.1"/>
    </source>
</evidence>
<dbReference type="InterPro" id="IPR001296">
    <property type="entry name" value="Glyco_trans_1"/>
</dbReference>
<sequence>MRILIIHNHYKEAGGEDTVFFAEANLLEEHGHEVRRLTFSNSEVKSIKQKIEAAFGVIYNRKSAEIIENELNAFRPDVVHVHNFFPLVSPAVFYICHKYKVPVVMTLHNYRLICPSALLHYDGKVQLGNVHKIFPLEAIRKKVYRNSAFQTASIVLATGLHKMLGTWRKKVAKFIVLTPGAADLFLNSSLNLKPEQVVVKPNFSEEMGIGTENREDYYLYIGRLTPEKGIETLLKAQQLHPFNLKIVGDGPLRSIVEQQAIKQPGVEYLGFRKREEAMQLLKKAKALIFPSEWMETFGMTIIEAFATGTPVIASKIGGAAHLVQHKYNGLHYTPQQAEELAEQVEALEQNPVLADELGKNARATYEQHFTPEANYNLIIQIYQSAMGQKERLASGALATEASL</sequence>
<dbReference type="PANTHER" id="PTHR45947">
    <property type="entry name" value="SULFOQUINOVOSYL TRANSFERASE SQD2"/>
    <property type="match status" value="1"/>
</dbReference>
<evidence type="ECO:0000313" key="4">
    <source>
        <dbReference type="Proteomes" id="UP000813018"/>
    </source>
</evidence>
<reference evidence="3 4" key="1">
    <citation type="journal article" date="2016" name="Int. J. Syst. Evol. Microbiol.">
        <title>Pontibacter aydingkolensis sp. nov., isolated from soil of a salt lake.</title>
        <authorList>
            <person name="Osman G."/>
            <person name="Zhang T."/>
            <person name="Lou K."/>
            <person name="Gao Y."/>
            <person name="Chang W."/>
            <person name="Lin Q."/>
            <person name="Yang H.M."/>
            <person name="Huo X.D."/>
            <person name="Wang N."/>
        </authorList>
    </citation>
    <scope>NUCLEOTIDE SEQUENCE [LARGE SCALE GENOMIC DNA]</scope>
    <source>
        <strain evidence="3 4">KACC 19255</strain>
    </source>
</reference>
<dbReference type="CDD" id="cd03801">
    <property type="entry name" value="GT4_PimA-like"/>
    <property type="match status" value="1"/>
</dbReference>
<protein>
    <submittedName>
        <fullName evidence="3">Glycosyltransferase family 4 protein</fullName>
    </submittedName>
</protein>